<dbReference type="Proteomes" id="UP001174694">
    <property type="component" value="Unassembled WGS sequence"/>
</dbReference>
<evidence type="ECO:0000256" key="6">
    <source>
        <dbReference type="ARBA" id="ARBA00023004"/>
    </source>
</evidence>
<evidence type="ECO:0000256" key="4">
    <source>
        <dbReference type="ARBA" id="ARBA00022723"/>
    </source>
</evidence>
<sequence length="437" mass="50442">MSGTGPLVVLPNRFADEMRNNPHLSFNRYFDRDFFVKYPGFEAYRTGYKDGTFIQEVVRVKLTQSLGLVTKDLVEEMTDAAHHVIGENPNFHEVSAKHAVSSIVARLSSRVFLGKNLARNERWLKIAVDYTHDSYSAAYELRLWPFFLRPFVHWFLPRCRRLREEVRDATTLIMPEVERRKKAARDALAAGKKPPKTADTIGWMYEISRGRDVNYVHGQLFLSFAAIHTTTETITGCLFDLCTYPEVVKPLREEILQVLGESGWSRTALYKLRLMDSFMKESQRRHSMGFTSIHRHADQNIELSDGSILRKGSRMMVSADSFMDPKVYPEPEKFDLYRFHNLRSQAGHENGYQYVTTSPQHLLFGHGTHACPGRFFASNEMKIALCHLLLKYDWKLCEGENARPPSIQVDQGFLTSPEAKVMCRRRKEEIDIDSMTE</sequence>
<dbReference type="PROSITE" id="PS00086">
    <property type="entry name" value="CYTOCHROME_P450"/>
    <property type="match status" value="1"/>
</dbReference>
<dbReference type="InterPro" id="IPR017972">
    <property type="entry name" value="Cyt_P450_CS"/>
</dbReference>
<gene>
    <name evidence="10" type="ORF">NKR23_g4646</name>
</gene>
<dbReference type="Gene3D" id="1.10.630.10">
    <property type="entry name" value="Cytochrome P450"/>
    <property type="match status" value="1"/>
</dbReference>
<dbReference type="Pfam" id="PF00067">
    <property type="entry name" value="p450"/>
    <property type="match status" value="1"/>
</dbReference>
<evidence type="ECO:0000256" key="3">
    <source>
        <dbReference type="ARBA" id="ARBA00022617"/>
    </source>
</evidence>
<evidence type="ECO:0000256" key="1">
    <source>
        <dbReference type="ARBA" id="ARBA00001971"/>
    </source>
</evidence>
<evidence type="ECO:0000313" key="10">
    <source>
        <dbReference type="EMBL" id="KAJ9149086.1"/>
    </source>
</evidence>
<keyword evidence="11" id="KW-1185">Reference proteome</keyword>
<keyword evidence="4 8" id="KW-0479">Metal-binding</keyword>
<name>A0AA38VS46_9PEZI</name>
<evidence type="ECO:0000313" key="11">
    <source>
        <dbReference type="Proteomes" id="UP001174694"/>
    </source>
</evidence>
<keyword evidence="6 8" id="KW-0408">Iron</keyword>
<dbReference type="InterPro" id="IPR001128">
    <property type="entry name" value="Cyt_P450"/>
</dbReference>
<keyword evidence="5 9" id="KW-0560">Oxidoreductase</keyword>
<dbReference type="EMBL" id="JANBVO010000011">
    <property type="protein sequence ID" value="KAJ9149086.1"/>
    <property type="molecule type" value="Genomic_DNA"/>
</dbReference>
<comment type="caution">
    <text evidence="10">The sequence shown here is derived from an EMBL/GenBank/DDBJ whole genome shotgun (WGS) entry which is preliminary data.</text>
</comment>
<dbReference type="GO" id="GO:0004497">
    <property type="term" value="F:monooxygenase activity"/>
    <property type="evidence" value="ECO:0007669"/>
    <property type="project" value="UniProtKB-KW"/>
</dbReference>
<feature type="binding site" description="axial binding residue" evidence="8">
    <location>
        <position position="371"/>
    </location>
    <ligand>
        <name>heme</name>
        <dbReference type="ChEBI" id="CHEBI:30413"/>
    </ligand>
    <ligandPart>
        <name>Fe</name>
        <dbReference type="ChEBI" id="CHEBI:18248"/>
    </ligandPart>
</feature>
<proteinExistence type="inferred from homology"/>
<organism evidence="10 11">
    <name type="scientific">Pleurostoma richardsiae</name>
    <dbReference type="NCBI Taxonomy" id="41990"/>
    <lineage>
        <taxon>Eukaryota</taxon>
        <taxon>Fungi</taxon>
        <taxon>Dikarya</taxon>
        <taxon>Ascomycota</taxon>
        <taxon>Pezizomycotina</taxon>
        <taxon>Sordariomycetes</taxon>
        <taxon>Sordariomycetidae</taxon>
        <taxon>Calosphaeriales</taxon>
        <taxon>Pleurostomataceae</taxon>
        <taxon>Pleurostoma</taxon>
    </lineage>
</organism>
<dbReference type="CDD" id="cd11041">
    <property type="entry name" value="CYP503A1-like"/>
    <property type="match status" value="1"/>
</dbReference>
<protein>
    <submittedName>
        <fullName evidence="10">Ent-kaurene oxidase</fullName>
    </submittedName>
</protein>
<accession>A0AA38VS46</accession>
<evidence type="ECO:0000256" key="8">
    <source>
        <dbReference type="PIRSR" id="PIRSR602403-1"/>
    </source>
</evidence>
<comment type="cofactor">
    <cofactor evidence="1 8">
        <name>heme</name>
        <dbReference type="ChEBI" id="CHEBI:30413"/>
    </cofactor>
</comment>
<evidence type="ECO:0000256" key="9">
    <source>
        <dbReference type="RuleBase" id="RU000461"/>
    </source>
</evidence>
<dbReference type="InterPro" id="IPR002403">
    <property type="entry name" value="Cyt_P450_E_grp-IV"/>
</dbReference>
<dbReference type="GO" id="GO:0020037">
    <property type="term" value="F:heme binding"/>
    <property type="evidence" value="ECO:0007669"/>
    <property type="project" value="InterPro"/>
</dbReference>
<dbReference type="PANTHER" id="PTHR46206:SF2">
    <property type="entry name" value="CYTOCHROME P450 MONOOXYGENASE AUSG-RELATED"/>
    <property type="match status" value="1"/>
</dbReference>
<evidence type="ECO:0000256" key="5">
    <source>
        <dbReference type="ARBA" id="ARBA00023002"/>
    </source>
</evidence>
<evidence type="ECO:0000256" key="7">
    <source>
        <dbReference type="ARBA" id="ARBA00023033"/>
    </source>
</evidence>
<dbReference type="PANTHER" id="PTHR46206">
    <property type="entry name" value="CYTOCHROME P450"/>
    <property type="match status" value="1"/>
</dbReference>
<dbReference type="SUPFAM" id="SSF48264">
    <property type="entry name" value="Cytochrome P450"/>
    <property type="match status" value="1"/>
</dbReference>
<dbReference type="PRINTS" id="PR00465">
    <property type="entry name" value="EP450IV"/>
</dbReference>
<dbReference type="InterPro" id="IPR036396">
    <property type="entry name" value="Cyt_P450_sf"/>
</dbReference>
<keyword evidence="3 8" id="KW-0349">Heme</keyword>
<dbReference type="GO" id="GO:0005506">
    <property type="term" value="F:iron ion binding"/>
    <property type="evidence" value="ECO:0007669"/>
    <property type="project" value="InterPro"/>
</dbReference>
<reference evidence="10" key="1">
    <citation type="submission" date="2022-07" db="EMBL/GenBank/DDBJ databases">
        <title>Fungi with potential for degradation of polypropylene.</title>
        <authorList>
            <person name="Gostincar C."/>
        </authorList>
    </citation>
    <scope>NUCLEOTIDE SEQUENCE</scope>
    <source>
        <strain evidence="10">EXF-13308</strain>
    </source>
</reference>
<evidence type="ECO:0000256" key="2">
    <source>
        <dbReference type="ARBA" id="ARBA00010617"/>
    </source>
</evidence>
<dbReference type="AlphaFoldDB" id="A0AA38VS46"/>
<comment type="similarity">
    <text evidence="2 9">Belongs to the cytochrome P450 family.</text>
</comment>
<dbReference type="GO" id="GO:0016705">
    <property type="term" value="F:oxidoreductase activity, acting on paired donors, with incorporation or reduction of molecular oxygen"/>
    <property type="evidence" value="ECO:0007669"/>
    <property type="project" value="InterPro"/>
</dbReference>
<keyword evidence="7 9" id="KW-0503">Monooxygenase</keyword>